<accession>A0A1M6NKE1</accession>
<evidence type="ECO:0000313" key="2">
    <source>
        <dbReference type="EMBL" id="SHJ96153.1"/>
    </source>
</evidence>
<protein>
    <submittedName>
        <fullName evidence="2">Uncharacterized protein</fullName>
    </submittedName>
</protein>
<sequence>MKKQLLLNKLSLIVATTFFAFAAFQKNIYFVLLGLAMMGYSIYKIRKLKIRK</sequence>
<dbReference type="Proteomes" id="UP000184310">
    <property type="component" value="Unassembled WGS sequence"/>
</dbReference>
<keyword evidence="1" id="KW-0472">Membrane</keyword>
<organism evidence="2 3">
    <name type="scientific">Clostridium cavendishii DSM 21758</name>
    <dbReference type="NCBI Taxonomy" id="1121302"/>
    <lineage>
        <taxon>Bacteria</taxon>
        <taxon>Bacillati</taxon>
        <taxon>Bacillota</taxon>
        <taxon>Clostridia</taxon>
        <taxon>Eubacteriales</taxon>
        <taxon>Clostridiaceae</taxon>
        <taxon>Clostridium</taxon>
    </lineage>
</organism>
<keyword evidence="3" id="KW-1185">Reference proteome</keyword>
<name>A0A1M6NKE1_9CLOT</name>
<keyword evidence="1" id="KW-1133">Transmembrane helix</keyword>
<feature type="transmembrane region" description="Helical" evidence="1">
    <location>
        <begin position="28"/>
        <end position="45"/>
    </location>
</feature>
<dbReference type="RefSeq" id="WP_159433255.1">
    <property type="nucleotide sequence ID" value="NZ_FQZB01000012.1"/>
</dbReference>
<evidence type="ECO:0000313" key="3">
    <source>
        <dbReference type="Proteomes" id="UP000184310"/>
    </source>
</evidence>
<proteinExistence type="predicted"/>
<gene>
    <name evidence="2" type="ORF">SAMN02745163_02933</name>
</gene>
<reference evidence="2 3" key="1">
    <citation type="submission" date="2016-11" db="EMBL/GenBank/DDBJ databases">
        <authorList>
            <person name="Jaros S."/>
            <person name="Januszkiewicz K."/>
            <person name="Wedrychowicz H."/>
        </authorList>
    </citation>
    <scope>NUCLEOTIDE SEQUENCE [LARGE SCALE GENOMIC DNA]</scope>
    <source>
        <strain evidence="2 3">DSM 21758</strain>
    </source>
</reference>
<dbReference type="EMBL" id="FQZB01000012">
    <property type="protein sequence ID" value="SHJ96153.1"/>
    <property type="molecule type" value="Genomic_DNA"/>
</dbReference>
<dbReference type="AlphaFoldDB" id="A0A1M6NKE1"/>
<evidence type="ECO:0000256" key="1">
    <source>
        <dbReference type="SAM" id="Phobius"/>
    </source>
</evidence>
<feature type="transmembrane region" description="Helical" evidence="1">
    <location>
        <begin position="5"/>
        <end position="22"/>
    </location>
</feature>
<keyword evidence="1" id="KW-0812">Transmembrane</keyword>